<dbReference type="InterPro" id="IPR016181">
    <property type="entry name" value="Acyl_CoA_acyltransferase"/>
</dbReference>
<proteinExistence type="predicted"/>
<dbReference type="PANTHER" id="PTHR13947">
    <property type="entry name" value="GNAT FAMILY N-ACETYLTRANSFERASE"/>
    <property type="match status" value="1"/>
</dbReference>
<dbReference type="PANTHER" id="PTHR13947:SF37">
    <property type="entry name" value="LD18367P"/>
    <property type="match status" value="1"/>
</dbReference>
<organism evidence="3 4">
    <name type="scientific">Novosphingobium piscinae</name>
    <dbReference type="NCBI Taxonomy" id="1507448"/>
    <lineage>
        <taxon>Bacteria</taxon>
        <taxon>Pseudomonadati</taxon>
        <taxon>Pseudomonadota</taxon>
        <taxon>Alphaproteobacteria</taxon>
        <taxon>Sphingomonadales</taxon>
        <taxon>Sphingomonadaceae</taxon>
        <taxon>Novosphingobium</taxon>
    </lineage>
</organism>
<evidence type="ECO:0000313" key="4">
    <source>
        <dbReference type="Proteomes" id="UP000551327"/>
    </source>
</evidence>
<keyword evidence="4" id="KW-1185">Reference proteome</keyword>
<evidence type="ECO:0000256" key="1">
    <source>
        <dbReference type="ARBA" id="ARBA00022679"/>
    </source>
</evidence>
<accession>A0A7X1G052</accession>
<dbReference type="InterPro" id="IPR050769">
    <property type="entry name" value="NAT_camello-type"/>
</dbReference>
<dbReference type="Pfam" id="PF00583">
    <property type="entry name" value="Acetyltransf_1"/>
    <property type="match status" value="1"/>
</dbReference>
<name>A0A7X1G052_9SPHN</name>
<reference evidence="3 4" key="1">
    <citation type="submission" date="2020-08" db="EMBL/GenBank/DDBJ databases">
        <title>The genome sequence of type strain Novosphingobium piscinae KCTC 42194.</title>
        <authorList>
            <person name="Liu Y."/>
        </authorList>
    </citation>
    <scope>NUCLEOTIDE SEQUENCE [LARGE SCALE GENOMIC DNA]</scope>
    <source>
        <strain evidence="3 4">KCTC 42194</strain>
    </source>
</reference>
<evidence type="ECO:0000259" key="2">
    <source>
        <dbReference type="PROSITE" id="PS51186"/>
    </source>
</evidence>
<feature type="domain" description="N-acetyltransferase" evidence="2">
    <location>
        <begin position="1"/>
        <end position="161"/>
    </location>
</feature>
<dbReference type="SUPFAM" id="SSF55729">
    <property type="entry name" value="Acyl-CoA N-acyltransferases (Nat)"/>
    <property type="match status" value="1"/>
</dbReference>
<dbReference type="AlphaFoldDB" id="A0A7X1G052"/>
<dbReference type="EMBL" id="JACLAX010000016">
    <property type="protein sequence ID" value="MBC2670218.1"/>
    <property type="molecule type" value="Genomic_DNA"/>
</dbReference>
<dbReference type="InterPro" id="IPR000182">
    <property type="entry name" value="GNAT_dom"/>
</dbReference>
<sequence length="165" mass="17339">MIRPFHPADHAAVVALIVGIQRGEFGIAITAEDQPDLANIPDFYQRGGGGFWVAEAGGLVVGTIALKDFGGGQAALRKMFVAPAARGRAAGTAAALLATLLGHARAHGLTDIYLGTIERLHAAHRFYAKHGFAPIAAETLPAQFPRMAVDTHFYHHALPGRSAGN</sequence>
<comment type="caution">
    <text evidence="3">The sequence shown here is derived from an EMBL/GenBank/DDBJ whole genome shotgun (WGS) entry which is preliminary data.</text>
</comment>
<dbReference type="GO" id="GO:0008080">
    <property type="term" value="F:N-acetyltransferase activity"/>
    <property type="evidence" value="ECO:0007669"/>
    <property type="project" value="InterPro"/>
</dbReference>
<dbReference type="RefSeq" id="WP_185680082.1">
    <property type="nucleotide sequence ID" value="NZ_JACLAX010000016.1"/>
</dbReference>
<keyword evidence="1 3" id="KW-0808">Transferase</keyword>
<evidence type="ECO:0000313" key="3">
    <source>
        <dbReference type="EMBL" id="MBC2670218.1"/>
    </source>
</evidence>
<protein>
    <submittedName>
        <fullName evidence="3">GNAT family N-acetyltransferase</fullName>
    </submittedName>
</protein>
<dbReference type="Gene3D" id="3.40.630.30">
    <property type="match status" value="1"/>
</dbReference>
<dbReference type="PROSITE" id="PS51186">
    <property type="entry name" value="GNAT"/>
    <property type="match status" value="1"/>
</dbReference>
<gene>
    <name evidence="3" type="ORF">H7F53_13770</name>
</gene>
<dbReference type="Proteomes" id="UP000551327">
    <property type="component" value="Unassembled WGS sequence"/>
</dbReference>